<evidence type="ECO:0000313" key="1">
    <source>
        <dbReference type="EMBL" id="MCV6825082.1"/>
    </source>
</evidence>
<name>A0AAE3IZA3_9RHOB</name>
<organism evidence="1 2">
    <name type="scientific">Halocynthiibacter halioticoli</name>
    <dbReference type="NCBI Taxonomy" id="2986804"/>
    <lineage>
        <taxon>Bacteria</taxon>
        <taxon>Pseudomonadati</taxon>
        <taxon>Pseudomonadota</taxon>
        <taxon>Alphaproteobacteria</taxon>
        <taxon>Rhodobacterales</taxon>
        <taxon>Paracoccaceae</taxon>
        <taxon>Halocynthiibacter</taxon>
    </lineage>
</organism>
<accession>A0AAE3IZA3</accession>
<dbReference type="AlphaFoldDB" id="A0AAE3IZA3"/>
<protein>
    <submittedName>
        <fullName evidence="1">Uncharacterized protein</fullName>
    </submittedName>
</protein>
<evidence type="ECO:0000313" key="2">
    <source>
        <dbReference type="Proteomes" id="UP001208041"/>
    </source>
</evidence>
<sequence length="41" mass="4166">MKVIASAAVLIAVISVVASFSLGKIGKSSAEEYASPSVRLD</sequence>
<dbReference type="Proteomes" id="UP001208041">
    <property type="component" value="Unassembled WGS sequence"/>
</dbReference>
<dbReference type="RefSeq" id="WP_263953907.1">
    <property type="nucleotide sequence ID" value="NZ_JAOYFC010000002.1"/>
</dbReference>
<gene>
    <name evidence="1" type="ORF">OH136_11005</name>
</gene>
<comment type="caution">
    <text evidence="1">The sequence shown here is derived from an EMBL/GenBank/DDBJ whole genome shotgun (WGS) entry which is preliminary data.</text>
</comment>
<keyword evidence="2" id="KW-1185">Reference proteome</keyword>
<reference evidence="1" key="1">
    <citation type="submission" date="2022-10" db="EMBL/GenBank/DDBJ databases">
        <authorList>
            <person name="Yue Y."/>
        </authorList>
    </citation>
    <scope>NUCLEOTIDE SEQUENCE</scope>
    <source>
        <strain evidence="1">Z654</strain>
    </source>
</reference>
<proteinExistence type="predicted"/>
<dbReference type="EMBL" id="JAOYFC010000002">
    <property type="protein sequence ID" value="MCV6825082.1"/>
    <property type="molecule type" value="Genomic_DNA"/>
</dbReference>